<dbReference type="SUPFAM" id="SSF56784">
    <property type="entry name" value="HAD-like"/>
    <property type="match status" value="1"/>
</dbReference>
<dbReference type="InterPro" id="IPR036412">
    <property type="entry name" value="HAD-like_sf"/>
</dbReference>
<protein>
    <submittedName>
        <fullName evidence="1">Hydrolase</fullName>
    </submittedName>
</protein>
<dbReference type="InterPro" id="IPR023214">
    <property type="entry name" value="HAD_sf"/>
</dbReference>
<dbReference type="Proteomes" id="UP000265325">
    <property type="component" value="Unassembled WGS sequence"/>
</dbReference>
<proteinExistence type="predicted"/>
<accession>A0A2P2GM78</accession>
<dbReference type="RefSeq" id="WP_046908655.1">
    <property type="nucleotide sequence ID" value="NZ_BAAAXG010000026.1"/>
</dbReference>
<keyword evidence="2" id="KW-1185">Reference proteome</keyword>
<dbReference type="OrthoDB" id="3615082at2"/>
<comment type="caution">
    <text evidence="1">The sequence shown here is derived from an EMBL/GenBank/DDBJ whole genome shotgun (WGS) entry which is preliminary data.</text>
</comment>
<dbReference type="Pfam" id="PF12710">
    <property type="entry name" value="HAD"/>
    <property type="match status" value="1"/>
</dbReference>
<dbReference type="GO" id="GO:0016787">
    <property type="term" value="F:hydrolase activity"/>
    <property type="evidence" value="ECO:0007669"/>
    <property type="project" value="UniProtKB-KW"/>
</dbReference>
<gene>
    <name evidence="1" type="ORF">VO63_16970</name>
</gene>
<dbReference type="EMBL" id="LAQS01000024">
    <property type="protein sequence ID" value="KKZ72621.1"/>
    <property type="molecule type" value="Genomic_DNA"/>
</dbReference>
<keyword evidence="1" id="KW-0378">Hydrolase</keyword>
<reference evidence="1 2" key="1">
    <citation type="submission" date="2015-05" db="EMBL/GenBank/DDBJ databases">
        <title>Draft Genome assembly of Streptomyces showdoensis.</title>
        <authorList>
            <person name="Thapa K.K."/>
            <person name="Metsa-Ketela M."/>
        </authorList>
    </citation>
    <scope>NUCLEOTIDE SEQUENCE [LARGE SCALE GENOMIC DNA]</scope>
    <source>
        <strain evidence="1 2">ATCC 15227</strain>
    </source>
</reference>
<name>A0A2P2GM78_STREW</name>
<dbReference type="AlphaFoldDB" id="A0A2P2GM78"/>
<sequence>MTTFHGSGRLHLFDLDGTLIRGSAAAVEISRQLGLGKEIAELEQGFLLHGLTPDEFAVRARALWSELTPGQVTAAFEGAPWLAGIREVWAGIRAEGGHCAVISLSPDFFVERLLDWGADAAHGSAWPAVPFTEPIHRPGILDASAKVRIAKELCERFGVRLDACVAYGDSMSDAELFAVVPETVAVNADHHLADLARHRYTGGDLREAHALVRKNAA</sequence>
<evidence type="ECO:0000313" key="1">
    <source>
        <dbReference type="EMBL" id="KKZ72621.1"/>
    </source>
</evidence>
<evidence type="ECO:0000313" key="2">
    <source>
        <dbReference type="Proteomes" id="UP000265325"/>
    </source>
</evidence>
<dbReference type="Gene3D" id="3.40.50.1000">
    <property type="entry name" value="HAD superfamily/HAD-like"/>
    <property type="match status" value="1"/>
</dbReference>
<organism evidence="1 2">
    <name type="scientific">Streptomyces showdoensis</name>
    <dbReference type="NCBI Taxonomy" id="68268"/>
    <lineage>
        <taxon>Bacteria</taxon>
        <taxon>Bacillati</taxon>
        <taxon>Actinomycetota</taxon>
        <taxon>Actinomycetes</taxon>
        <taxon>Kitasatosporales</taxon>
        <taxon>Streptomycetaceae</taxon>
        <taxon>Streptomyces</taxon>
    </lineage>
</organism>